<accession>A0AAE3NT86</accession>
<evidence type="ECO:0000259" key="1">
    <source>
        <dbReference type="Pfam" id="PF13362"/>
    </source>
</evidence>
<protein>
    <submittedName>
        <fullName evidence="3">Toprim domain-containing protein</fullName>
    </submittedName>
</protein>
<proteinExistence type="predicted"/>
<feature type="domain" description="Toprim" evidence="1">
    <location>
        <begin position="194"/>
        <end position="284"/>
    </location>
</feature>
<dbReference type="Pfam" id="PF23639">
    <property type="entry name" value="DUF7146"/>
    <property type="match status" value="1"/>
</dbReference>
<dbReference type="EMBL" id="JARGYC010000173">
    <property type="protein sequence ID" value="MDF0603918.1"/>
    <property type="molecule type" value="Genomic_DNA"/>
</dbReference>
<keyword evidence="4" id="KW-1185">Reference proteome</keyword>
<dbReference type="InterPro" id="IPR055570">
    <property type="entry name" value="DUF7146"/>
</dbReference>
<evidence type="ECO:0000313" key="4">
    <source>
        <dbReference type="Proteomes" id="UP001220964"/>
    </source>
</evidence>
<organism evidence="3 4">
    <name type="scientific">Psychromarinibacter sediminicola</name>
    <dbReference type="NCBI Taxonomy" id="3033385"/>
    <lineage>
        <taxon>Bacteria</taxon>
        <taxon>Pseudomonadati</taxon>
        <taxon>Pseudomonadota</taxon>
        <taxon>Alphaproteobacteria</taxon>
        <taxon>Rhodobacterales</taxon>
        <taxon>Paracoccaceae</taxon>
        <taxon>Psychromarinibacter</taxon>
    </lineage>
</organism>
<gene>
    <name evidence="3" type="ORF">P1J78_24705</name>
</gene>
<comment type="caution">
    <text evidence="3">The sequence shown here is derived from an EMBL/GenBank/DDBJ whole genome shotgun (WGS) entry which is preliminary data.</text>
</comment>
<feature type="domain" description="DUF7146" evidence="2">
    <location>
        <begin position="93"/>
        <end position="187"/>
    </location>
</feature>
<name>A0AAE3NT86_9RHOB</name>
<dbReference type="Gene3D" id="3.40.1360.10">
    <property type="match status" value="1"/>
</dbReference>
<dbReference type="RefSeq" id="WP_275570027.1">
    <property type="nucleotide sequence ID" value="NZ_JARGYC010000173.1"/>
</dbReference>
<sequence>MMDARTLTYQLGGHWKNGRGQAPCPLCQPERRHDQRALSVGAANGKILLYCFKSGCSFVEIANAAGADLGAVQLDFEAHREADRKRKAYAAHQLEKARSLWEAAKPIEGTKAETYLRRRGITADLPDSLRFAPDIYHQPSSSWACAKVANVEPTGGVHRTYLDKKGARLSTNAKLMQGPCAGGAVRLSEGPDALVVCEGIETGLSLLSGLLPCSATVWAALSTSGLKSLVLPERPGELIIATDGDTPGREAGDALGRRAHTLGWTVNLMAAPDGQDWNDVLQEREGAA</sequence>
<dbReference type="Pfam" id="PF13362">
    <property type="entry name" value="Toprim_3"/>
    <property type="match status" value="1"/>
</dbReference>
<dbReference type="AlphaFoldDB" id="A0AAE3NT86"/>
<evidence type="ECO:0000259" key="2">
    <source>
        <dbReference type="Pfam" id="PF23639"/>
    </source>
</evidence>
<reference evidence="3" key="1">
    <citation type="submission" date="2023-03" db="EMBL/GenBank/DDBJ databases">
        <title>Multiphase analysis and comparison of six strains from genera Psychromarinibacter, Lutimaribacter, and Maritimibacter, including a novel species: Psychromarinibacter sediminicola sp. nov.</title>
        <authorList>
            <person name="Wang Y.-H."/>
            <person name="Ye M.-Q."/>
            <person name="Du Z.-J."/>
        </authorList>
    </citation>
    <scope>NUCLEOTIDE SEQUENCE</scope>
    <source>
        <strain evidence="3">C21-152</strain>
    </source>
</reference>
<dbReference type="Proteomes" id="UP001220964">
    <property type="component" value="Unassembled WGS sequence"/>
</dbReference>
<dbReference type="InterPro" id="IPR006171">
    <property type="entry name" value="TOPRIM_dom"/>
</dbReference>
<evidence type="ECO:0000313" key="3">
    <source>
        <dbReference type="EMBL" id="MDF0603918.1"/>
    </source>
</evidence>